<dbReference type="Pfam" id="PF00589">
    <property type="entry name" value="Phage_integrase"/>
    <property type="match status" value="1"/>
</dbReference>
<dbReference type="EMBL" id="PVZF01000008">
    <property type="protein sequence ID" value="PRY13601.1"/>
    <property type="molecule type" value="Genomic_DNA"/>
</dbReference>
<feature type="domain" description="Core-binding (CB)" evidence="7">
    <location>
        <begin position="42"/>
        <end position="128"/>
    </location>
</feature>
<dbReference type="InterPro" id="IPR010998">
    <property type="entry name" value="Integrase_recombinase_N"/>
</dbReference>
<evidence type="ECO:0000256" key="5">
    <source>
        <dbReference type="SAM" id="MobiDB-lite"/>
    </source>
</evidence>
<dbReference type="Pfam" id="PF14657">
    <property type="entry name" value="Arm-DNA-bind_4"/>
    <property type="match status" value="1"/>
</dbReference>
<evidence type="ECO:0000256" key="3">
    <source>
        <dbReference type="ARBA" id="ARBA00023172"/>
    </source>
</evidence>
<organism evidence="8 9">
    <name type="scientific">Kineococcus rhizosphaerae</name>
    <dbReference type="NCBI Taxonomy" id="559628"/>
    <lineage>
        <taxon>Bacteria</taxon>
        <taxon>Bacillati</taxon>
        <taxon>Actinomycetota</taxon>
        <taxon>Actinomycetes</taxon>
        <taxon>Kineosporiales</taxon>
        <taxon>Kineosporiaceae</taxon>
        <taxon>Kineococcus</taxon>
    </lineage>
</organism>
<dbReference type="InterPro" id="IPR028259">
    <property type="entry name" value="AP2-like_int_N"/>
</dbReference>
<name>A0A2T0R250_9ACTN</name>
<dbReference type="PROSITE" id="PS51898">
    <property type="entry name" value="TYR_RECOMBINASE"/>
    <property type="match status" value="1"/>
</dbReference>
<evidence type="ECO:0000313" key="9">
    <source>
        <dbReference type="Proteomes" id="UP000238083"/>
    </source>
</evidence>
<keyword evidence="1" id="KW-0229">DNA integration</keyword>
<gene>
    <name evidence="8" type="ORF">CLV37_108271</name>
</gene>
<dbReference type="PROSITE" id="PS51900">
    <property type="entry name" value="CB"/>
    <property type="match status" value="1"/>
</dbReference>
<keyword evidence="3" id="KW-0233">DNA recombination</keyword>
<dbReference type="PANTHER" id="PTHR30349">
    <property type="entry name" value="PHAGE INTEGRASE-RELATED"/>
    <property type="match status" value="1"/>
</dbReference>
<dbReference type="GO" id="GO:0015074">
    <property type="term" value="P:DNA integration"/>
    <property type="evidence" value="ECO:0007669"/>
    <property type="project" value="UniProtKB-KW"/>
</dbReference>
<dbReference type="AlphaFoldDB" id="A0A2T0R250"/>
<dbReference type="CDD" id="cd01189">
    <property type="entry name" value="INT_ICEBs1_C_like"/>
    <property type="match status" value="1"/>
</dbReference>
<dbReference type="Proteomes" id="UP000238083">
    <property type="component" value="Unassembled WGS sequence"/>
</dbReference>
<sequence>MIGGERVQSKRGGFATKRDAEAQLAEVLDAQRRGVKPSAGAVLVGDYLRDWLEAKVAAGLRPTTARSYRSHIENYLVPHLGTIRLRELTALDVEKGLREAATSPIRGAGPATIGRVRATLRSALGSAVRKRLVPFNAAGNLDLPRAPRPKVRPWEPEEVGAFLDHAATDPLGVLYEVIVMSGLRRGEALGLRWADVDVDRGVLTIRQALVTARNDEADPCVVCGGHESTTFGPPKTASGEARIVDLDERTTGALLAQRIAQDADREAWGTRYVDHDLVFAQPDGMPLQPDRVTKHFVALAREAGLRPIRLHDLRHGQASLLLAAGVDLAVVSKRLGHSSFALTVDTYSHLLGGVGRAAADAAAGLVPRSTRYQSATSEAPEGGTPAPETVARVSGPPGDRTLNPRIKSPLLCRLS</sequence>
<evidence type="ECO:0000259" key="7">
    <source>
        <dbReference type="PROSITE" id="PS51900"/>
    </source>
</evidence>
<dbReference type="InterPro" id="IPR002104">
    <property type="entry name" value="Integrase_catalytic"/>
</dbReference>
<accession>A0A2T0R250</accession>
<dbReference type="InterPro" id="IPR004107">
    <property type="entry name" value="Integrase_SAM-like_N"/>
</dbReference>
<dbReference type="SUPFAM" id="SSF56349">
    <property type="entry name" value="DNA breaking-rejoining enzymes"/>
    <property type="match status" value="1"/>
</dbReference>
<dbReference type="Gene3D" id="1.10.443.10">
    <property type="entry name" value="Intergrase catalytic core"/>
    <property type="match status" value="1"/>
</dbReference>
<reference evidence="8 9" key="1">
    <citation type="submission" date="2018-03" db="EMBL/GenBank/DDBJ databases">
        <title>Genomic Encyclopedia of Archaeal and Bacterial Type Strains, Phase II (KMG-II): from individual species to whole genera.</title>
        <authorList>
            <person name="Goeker M."/>
        </authorList>
    </citation>
    <scope>NUCLEOTIDE SEQUENCE [LARGE SCALE GENOMIC DNA]</scope>
    <source>
        <strain evidence="8 9">DSM 19711</strain>
    </source>
</reference>
<evidence type="ECO:0000259" key="6">
    <source>
        <dbReference type="PROSITE" id="PS51898"/>
    </source>
</evidence>
<feature type="domain" description="Tyr recombinase" evidence="6">
    <location>
        <begin position="149"/>
        <end position="360"/>
    </location>
</feature>
<feature type="region of interest" description="Disordered" evidence="5">
    <location>
        <begin position="370"/>
        <end position="406"/>
    </location>
</feature>
<comment type="caution">
    <text evidence="8">The sequence shown here is derived from an EMBL/GenBank/DDBJ whole genome shotgun (WGS) entry which is preliminary data.</text>
</comment>
<dbReference type="InterPro" id="IPR044068">
    <property type="entry name" value="CB"/>
</dbReference>
<proteinExistence type="predicted"/>
<evidence type="ECO:0000256" key="1">
    <source>
        <dbReference type="ARBA" id="ARBA00022908"/>
    </source>
</evidence>
<dbReference type="InterPro" id="IPR050090">
    <property type="entry name" value="Tyrosine_recombinase_XerCD"/>
</dbReference>
<dbReference type="Pfam" id="PF14659">
    <property type="entry name" value="Phage_int_SAM_3"/>
    <property type="match status" value="1"/>
</dbReference>
<dbReference type="PANTHER" id="PTHR30349:SF91">
    <property type="entry name" value="INTA PROTEIN"/>
    <property type="match status" value="1"/>
</dbReference>
<dbReference type="GO" id="GO:0006310">
    <property type="term" value="P:DNA recombination"/>
    <property type="evidence" value="ECO:0007669"/>
    <property type="project" value="UniProtKB-KW"/>
</dbReference>
<dbReference type="InterPro" id="IPR011010">
    <property type="entry name" value="DNA_brk_join_enz"/>
</dbReference>
<keyword evidence="2 4" id="KW-0238">DNA-binding</keyword>
<keyword evidence="9" id="KW-1185">Reference proteome</keyword>
<dbReference type="Gene3D" id="1.10.150.130">
    <property type="match status" value="1"/>
</dbReference>
<evidence type="ECO:0000256" key="4">
    <source>
        <dbReference type="PROSITE-ProRule" id="PRU01248"/>
    </source>
</evidence>
<protein>
    <submittedName>
        <fullName evidence="8">Site-specific recombinase XerD</fullName>
    </submittedName>
</protein>
<dbReference type="InterPro" id="IPR013762">
    <property type="entry name" value="Integrase-like_cat_sf"/>
</dbReference>
<evidence type="ECO:0000256" key="2">
    <source>
        <dbReference type="ARBA" id="ARBA00023125"/>
    </source>
</evidence>
<dbReference type="GO" id="GO:0003677">
    <property type="term" value="F:DNA binding"/>
    <property type="evidence" value="ECO:0007669"/>
    <property type="project" value="UniProtKB-UniRule"/>
</dbReference>
<evidence type="ECO:0000313" key="8">
    <source>
        <dbReference type="EMBL" id="PRY13601.1"/>
    </source>
</evidence>